<dbReference type="InterPro" id="IPR040647">
    <property type="entry name" value="SPIN-DOC_Znf-C2H2"/>
</dbReference>
<dbReference type="PANTHER" id="PTHR45913:SF5">
    <property type="entry name" value="GENERAL TRANSCRIPTION FACTOR II-I REPEAT DOMAIN-CONTAINING PROTEIN 2A-LIKE PROTEIN"/>
    <property type="match status" value="1"/>
</dbReference>
<proteinExistence type="predicted"/>
<evidence type="ECO:0000313" key="3">
    <source>
        <dbReference type="Proteomes" id="UP001460270"/>
    </source>
</evidence>
<accession>A0AAW0MKM0</accession>
<dbReference type="Proteomes" id="UP001460270">
    <property type="component" value="Unassembled WGS sequence"/>
</dbReference>
<evidence type="ECO:0000313" key="2">
    <source>
        <dbReference type="EMBL" id="KAK7879843.1"/>
    </source>
</evidence>
<protein>
    <recommendedName>
        <fullName evidence="1">SPIN-DOC-like zinc-finger domain-containing protein</fullName>
    </recommendedName>
</protein>
<dbReference type="EMBL" id="JBBPFD010000189">
    <property type="protein sequence ID" value="KAK7879843.1"/>
    <property type="molecule type" value="Genomic_DNA"/>
</dbReference>
<gene>
    <name evidence="2" type="ORF">WMY93_033491</name>
</gene>
<dbReference type="Pfam" id="PF18658">
    <property type="entry name" value="zf-C2H2_12"/>
    <property type="match status" value="1"/>
</dbReference>
<organism evidence="2 3">
    <name type="scientific">Mugilogobius chulae</name>
    <name type="common">yellowstripe goby</name>
    <dbReference type="NCBI Taxonomy" id="88201"/>
    <lineage>
        <taxon>Eukaryota</taxon>
        <taxon>Metazoa</taxon>
        <taxon>Chordata</taxon>
        <taxon>Craniata</taxon>
        <taxon>Vertebrata</taxon>
        <taxon>Euteleostomi</taxon>
        <taxon>Actinopterygii</taxon>
        <taxon>Neopterygii</taxon>
        <taxon>Teleostei</taxon>
        <taxon>Neoteleostei</taxon>
        <taxon>Acanthomorphata</taxon>
        <taxon>Gobiaria</taxon>
        <taxon>Gobiiformes</taxon>
        <taxon>Gobioidei</taxon>
        <taxon>Gobiidae</taxon>
        <taxon>Gobionellinae</taxon>
        <taxon>Mugilogobius</taxon>
    </lineage>
</organism>
<comment type="caution">
    <text evidence="2">The sequence shown here is derived from an EMBL/GenBank/DDBJ whole genome shotgun (WGS) entry which is preliminary data.</text>
</comment>
<reference evidence="3" key="1">
    <citation type="submission" date="2024-04" db="EMBL/GenBank/DDBJ databases">
        <title>Salinicola lusitanus LLJ914,a marine bacterium isolated from the Okinawa Trough.</title>
        <authorList>
            <person name="Li J."/>
        </authorList>
    </citation>
    <scope>NUCLEOTIDE SEQUENCE [LARGE SCALE GENOMIC DNA]</scope>
</reference>
<sequence>MSLSKAKRKADGENRQFQDRWTSSYFFVDYNGLPTCLICKERVAVPKDFNLKRHFETKHGEQYGKYEGPDRARVILQLKKELASQQSFFHQVRKDADAALEASYVVSELIAKAGKPFTEGEFLKDCMLRVADLICPEKRHLFTNISLSANTVAERINELSNDIYGQLRNKARDFTAYSVALDESTDKTDHAQLAIFIRGINNQFEVTGELLSMCPMHGRTTAKDLFEELSGSLERAGLPWDKLTGITTDGAPSMAGKKNGLVALEIEAAYGDVLSFTEVRWLSRGQVLKRFFELREEIKMFLDNGKMTVTEFDDPKLRILW</sequence>
<keyword evidence="3" id="KW-1185">Reference proteome</keyword>
<name>A0AAW0MKM0_9GOBI</name>
<feature type="domain" description="SPIN-DOC-like zinc-finger" evidence="1">
    <location>
        <begin position="18"/>
        <end position="75"/>
    </location>
</feature>
<dbReference type="PANTHER" id="PTHR45913">
    <property type="entry name" value="EPM2A-INTERACTING PROTEIN 1"/>
    <property type="match status" value="1"/>
</dbReference>
<evidence type="ECO:0000259" key="1">
    <source>
        <dbReference type="Pfam" id="PF18658"/>
    </source>
</evidence>
<dbReference type="AlphaFoldDB" id="A0AAW0MKM0"/>